<evidence type="ECO:0000313" key="2">
    <source>
        <dbReference type="Proteomes" id="UP000789860"/>
    </source>
</evidence>
<accession>A0ACA9L983</accession>
<sequence>EYQRNNNKEKTSELISNPLVEETISASLSSTQGMCIDKHPKNSTTEEQQDISRTNENNSTHGSVLKRTEDMIPNTENSNKRKNLETQNVDLTSNSTSNKETAQEVTSSIVIIDNNNYELQELNHSEEEYITATNKRKKDKKKVSAQKQEETRTAFYKKKTRNESQSMQI</sequence>
<gene>
    <name evidence="1" type="ORF">SCALOS_LOCUS3924</name>
</gene>
<dbReference type="EMBL" id="CAJVPM010004799">
    <property type="protein sequence ID" value="CAG8517395.1"/>
    <property type="molecule type" value="Genomic_DNA"/>
</dbReference>
<comment type="caution">
    <text evidence="1">The sequence shown here is derived from an EMBL/GenBank/DDBJ whole genome shotgun (WGS) entry which is preliminary data.</text>
</comment>
<organism evidence="1 2">
    <name type="scientific">Scutellospora calospora</name>
    <dbReference type="NCBI Taxonomy" id="85575"/>
    <lineage>
        <taxon>Eukaryota</taxon>
        <taxon>Fungi</taxon>
        <taxon>Fungi incertae sedis</taxon>
        <taxon>Mucoromycota</taxon>
        <taxon>Glomeromycotina</taxon>
        <taxon>Glomeromycetes</taxon>
        <taxon>Diversisporales</taxon>
        <taxon>Gigasporaceae</taxon>
        <taxon>Scutellospora</taxon>
    </lineage>
</organism>
<feature type="non-terminal residue" evidence="1">
    <location>
        <position position="1"/>
    </location>
</feature>
<proteinExistence type="predicted"/>
<name>A0ACA9L983_9GLOM</name>
<dbReference type="Proteomes" id="UP000789860">
    <property type="component" value="Unassembled WGS sequence"/>
</dbReference>
<protein>
    <submittedName>
        <fullName evidence="1">2752_t:CDS:1</fullName>
    </submittedName>
</protein>
<reference evidence="1" key="1">
    <citation type="submission" date="2021-06" db="EMBL/GenBank/DDBJ databases">
        <authorList>
            <person name="Kallberg Y."/>
            <person name="Tangrot J."/>
            <person name="Rosling A."/>
        </authorList>
    </citation>
    <scope>NUCLEOTIDE SEQUENCE</scope>
    <source>
        <strain evidence="1">AU212A</strain>
    </source>
</reference>
<evidence type="ECO:0000313" key="1">
    <source>
        <dbReference type="EMBL" id="CAG8517395.1"/>
    </source>
</evidence>
<keyword evidence="2" id="KW-1185">Reference proteome</keyword>